<dbReference type="RefSeq" id="WP_015666609.1">
    <property type="nucleotide sequence ID" value="NC_020453.1"/>
</dbReference>
<name>M4Z7Z9_9BRAD</name>
<sequence>MADAEWLAVVIRAEWCDITTGQPHALSYALILQDERRQRLLGFDNSHGFDGAGDDDPFDHEHRFGLFGQRFRYEFKSPAALLTDFFERVEQACKIRNVPFEFEERDP</sequence>
<dbReference type="STRING" id="1245469.S58_35040"/>
<dbReference type="KEGG" id="aol:S58_35040"/>
<dbReference type="EMBL" id="AP012603">
    <property type="protein sequence ID" value="BAM89497.1"/>
    <property type="molecule type" value="Genomic_DNA"/>
</dbReference>
<proteinExistence type="predicted"/>
<keyword evidence="2" id="KW-1185">Reference proteome</keyword>
<dbReference type="InterPro" id="IPR045397">
    <property type="entry name" value="TumE-like"/>
</dbReference>
<dbReference type="HOGENOM" id="CLU_165437_0_0_5"/>
<dbReference type="Proteomes" id="UP000011841">
    <property type="component" value="Chromosome"/>
</dbReference>
<dbReference type="PATRIC" id="fig|1245469.3.peg.3575"/>
<evidence type="ECO:0000313" key="1">
    <source>
        <dbReference type="EMBL" id="BAM89497.1"/>
    </source>
</evidence>
<dbReference type="AlphaFoldDB" id="M4Z7Z9"/>
<dbReference type="OrthoDB" id="7451512at2"/>
<gene>
    <name evidence="1" type="ORF">S58_35040</name>
</gene>
<protein>
    <submittedName>
        <fullName evidence="1">Uncharacterized protein</fullName>
    </submittedName>
</protein>
<organism evidence="1 2">
    <name type="scientific">Bradyrhizobium oligotrophicum S58</name>
    <dbReference type="NCBI Taxonomy" id="1245469"/>
    <lineage>
        <taxon>Bacteria</taxon>
        <taxon>Pseudomonadati</taxon>
        <taxon>Pseudomonadota</taxon>
        <taxon>Alphaproteobacteria</taxon>
        <taxon>Hyphomicrobiales</taxon>
        <taxon>Nitrobacteraceae</taxon>
        <taxon>Bradyrhizobium</taxon>
    </lineage>
</organism>
<dbReference type="Pfam" id="PF20126">
    <property type="entry name" value="TumE"/>
    <property type="match status" value="1"/>
</dbReference>
<dbReference type="GeneID" id="301817341"/>
<evidence type="ECO:0000313" key="2">
    <source>
        <dbReference type="Proteomes" id="UP000011841"/>
    </source>
</evidence>
<accession>M4Z7Z9</accession>
<reference evidence="1 2" key="1">
    <citation type="journal article" date="2013" name="Appl. Environ. Microbiol.">
        <title>Genome analysis suggests that the soil oligotrophic bacterium Agromonas oligotrophica (Bradyrhizobium oligotrophicum) is a nitrogen-fixing symbiont of Aeschynomene indica.</title>
        <authorList>
            <person name="Okubo T."/>
            <person name="Fukushima S."/>
            <person name="Itakura M."/>
            <person name="Oshima K."/>
            <person name="Longtonglang A."/>
            <person name="Teaumroong N."/>
            <person name="Mitsui H."/>
            <person name="Hattori M."/>
            <person name="Hattori R."/>
            <person name="Hattori T."/>
            <person name="Minamisawa K."/>
        </authorList>
    </citation>
    <scope>NUCLEOTIDE SEQUENCE [LARGE SCALE GENOMIC DNA]</scope>
    <source>
        <strain evidence="1 2">S58</strain>
    </source>
</reference>